<evidence type="ECO:0000256" key="4">
    <source>
        <dbReference type="ARBA" id="ARBA00022692"/>
    </source>
</evidence>
<dbReference type="CDD" id="cd06261">
    <property type="entry name" value="TM_PBP2"/>
    <property type="match status" value="1"/>
</dbReference>
<dbReference type="SUPFAM" id="SSF161098">
    <property type="entry name" value="MetI-like"/>
    <property type="match status" value="1"/>
</dbReference>
<feature type="transmembrane region" description="Helical" evidence="7">
    <location>
        <begin position="6"/>
        <end position="26"/>
    </location>
</feature>
<dbReference type="InterPro" id="IPR000515">
    <property type="entry name" value="MetI-like"/>
</dbReference>
<feature type="domain" description="ABC transmembrane type-1" evidence="8">
    <location>
        <begin position="1"/>
        <end position="181"/>
    </location>
</feature>
<dbReference type="GO" id="GO:0005886">
    <property type="term" value="C:plasma membrane"/>
    <property type="evidence" value="ECO:0007669"/>
    <property type="project" value="UniProtKB-SubCell"/>
</dbReference>
<keyword evidence="3" id="KW-1003">Cell membrane</keyword>
<dbReference type="GO" id="GO:0055085">
    <property type="term" value="P:transmembrane transport"/>
    <property type="evidence" value="ECO:0007669"/>
    <property type="project" value="InterPro"/>
</dbReference>
<feature type="transmembrane region" description="Helical" evidence="7">
    <location>
        <begin position="167"/>
        <end position="184"/>
    </location>
</feature>
<dbReference type="InterPro" id="IPR050366">
    <property type="entry name" value="BP-dependent_transpt_permease"/>
</dbReference>
<dbReference type="PANTHER" id="PTHR43386:SF1">
    <property type="entry name" value="D,D-DIPEPTIDE TRANSPORT SYSTEM PERMEASE PROTEIN DDPC-RELATED"/>
    <property type="match status" value="1"/>
</dbReference>
<evidence type="ECO:0000259" key="8">
    <source>
        <dbReference type="PROSITE" id="PS50928"/>
    </source>
</evidence>
<dbReference type="EMBL" id="AUZY01008089">
    <property type="protein sequence ID" value="EQD47379.1"/>
    <property type="molecule type" value="Genomic_DNA"/>
</dbReference>
<protein>
    <submittedName>
        <fullName evidence="9">Binding-protein-dependent transport system inner membrane component</fullName>
    </submittedName>
</protein>
<keyword evidence="6 7" id="KW-0472">Membrane</keyword>
<keyword evidence="2" id="KW-0813">Transport</keyword>
<dbReference type="PROSITE" id="PS50928">
    <property type="entry name" value="ABC_TM1"/>
    <property type="match status" value="1"/>
</dbReference>
<dbReference type="Pfam" id="PF00528">
    <property type="entry name" value="BPD_transp_1"/>
    <property type="match status" value="1"/>
</dbReference>
<organism evidence="9">
    <name type="scientific">mine drainage metagenome</name>
    <dbReference type="NCBI Taxonomy" id="410659"/>
    <lineage>
        <taxon>unclassified sequences</taxon>
        <taxon>metagenomes</taxon>
        <taxon>ecological metagenomes</taxon>
    </lineage>
</organism>
<keyword evidence="5 7" id="KW-1133">Transmembrane helix</keyword>
<evidence type="ECO:0000256" key="7">
    <source>
        <dbReference type="SAM" id="Phobius"/>
    </source>
</evidence>
<feature type="transmembrane region" description="Helical" evidence="7">
    <location>
        <begin position="38"/>
        <end position="56"/>
    </location>
</feature>
<name>T1B3G3_9ZZZZ</name>
<comment type="caution">
    <text evidence="9">The sequence shown here is derived from an EMBL/GenBank/DDBJ whole genome shotgun (WGS) entry which is preliminary data.</text>
</comment>
<dbReference type="AlphaFoldDB" id="T1B3G3"/>
<dbReference type="Gene3D" id="1.10.3720.10">
    <property type="entry name" value="MetI-like"/>
    <property type="match status" value="1"/>
</dbReference>
<dbReference type="PANTHER" id="PTHR43386">
    <property type="entry name" value="OLIGOPEPTIDE TRANSPORT SYSTEM PERMEASE PROTEIN APPC"/>
    <property type="match status" value="1"/>
</dbReference>
<accession>T1B3G3</accession>
<evidence type="ECO:0000256" key="1">
    <source>
        <dbReference type="ARBA" id="ARBA00004651"/>
    </source>
</evidence>
<reference evidence="9" key="1">
    <citation type="submission" date="2013-08" db="EMBL/GenBank/DDBJ databases">
        <authorList>
            <person name="Mendez C."/>
            <person name="Richter M."/>
            <person name="Ferrer M."/>
            <person name="Sanchez J."/>
        </authorList>
    </citation>
    <scope>NUCLEOTIDE SEQUENCE</scope>
</reference>
<sequence>MRITDIFLSIPYLLFIIVVLTVFSQLTIPGLAALNARILLMILAFIIVWWPTYARIVRGQVLVVREQKYVEAARASGAGRGRLLLRHILPNSMYPVFIQMSLDVGTVPILIGSLSFLGFNLFGIPFTQVFPEWGSLAAYSIQNFTGILGSCAVGTCIVPWWQIFFPGIMLFLFAISVNFFADGLRDALDPRLRR</sequence>
<evidence type="ECO:0000256" key="5">
    <source>
        <dbReference type="ARBA" id="ARBA00022989"/>
    </source>
</evidence>
<proteinExistence type="predicted"/>
<reference evidence="9" key="2">
    <citation type="journal article" date="2014" name="ISME J.">
        <title>Microbial stratification in low pH oxic and suboxic macroscopic growths along an acid mine drainage.</title>
        <authorList>
            <person name="Mendez-Garcia C."/>
            <person name="Mesa V."/>
            <person name="Sprenger R.R."/>
            <person name="Richter M."/>
            <person name="Diez M.S."/>
            <person name="Solano J."/>
            <person name="Bargiela R."/>
            <person name="Golyshina O.V."/>
            <person name="Manteca A."/>
            <person name="Ramos J.L."/>
            <person name="Gallego J.R."/>
            <person name="Llorente I."/>
            <person name="Martins Dos Santos V.A."/>
            <person name="Jensen O.N."/>
            <person name="Pelaez A.I."/>
            <person name="Sanchez J."/>
            <person name="Ferrer M."/>
        </authorList>
    </citation>
    <scope>NUCLEOTIDE SEQUENCE</scope>
</reference>
<comment type="subcellular location">
    <subcellularLocation>
        <location evidence="1">Cell membrane</location>
        <topology evidence="1">Multi-pass membrane protein</topology>
    </subcellularLocation>
</comment>
<evidence type="ECO:0000256" key="6">
    <source>
        <dbReference type="ARBA" id="ARBA00023136"/>
    </source>
</evidence>
<evidence type="ECO:0000256" key="3">
    <source>
        <dbReference type="ARBA" id="ARBA00022475"/>
    </source>
</evidence>
<evidence type="ECO:0000313" key="9">
    <source>
        <dbReference type="EMBL" id="EQD47379.1"/>
    </source>
</evidence>
<feature type="transmembrane region" description="Helical" evidence="7">
    <location>
        <begin position="104"/>
        <end position="124"/>
    </location>
</feature>
<gene>
    <name evidence="9" type="ORF">B1B_12360</name>
</gene>
<evidence type="ECO:0000256" key="2">
    <source>
        <dbReference type="ARBA" id="ARBA00022448"/>
    </source>
</evidence>
<keyword evidence="4 7" id="KW-0812">Transmembrane</keyword>
<dbReference type="InterPro" id="IPR035906">
    <property type="entry name" value="MetI-like_sf"/>
</dbReference>